<dbReference type="GO" id="GO:0005524">
    <property type="term" value="F:ATP binding"/>
    <property type="evidence" value="ECO:0007669"/>
    <property type="project" value="UniProtKB-UniRule"/>
</dbReference>
<reference evidence="15 16" key="1">
    <citation type="submission" date="2017-02" db="EMBL/GenBank/DDBJ databases">
        <authorList>
            <person name="Peterson S.W."/>
        </authorList>
    </citation>
    <scope>NUCLEOTIDE SEQUENCE [LARGE SCALE GENOMIC DNA]</scope>
    <source>
        <strain evidence="15 16">CECT 9027</strain>
    </source>
</reference>
<keyword evidence="4 11" id="KW-0378">Hydrolase</keyword>
<dbReference type="FunFam" id="3.40.50.300:FF:000912">
    <property type="entry name" value="RecBCD enzyme subunit RecD"/>
    <property type="match status" value="1"/>
</dbReference>
<dbReference type="GO" id="GO:0043139">
    <property type="term" value="F:5'-3' DNA helicase activity"/>
    <property type="evidence" value="ECO:0007669"/>
    <property type="project" value="UniProtKB-UniRule"/>
</dbReference>
<dbReference type="CDD" id="cd17933">
    <property type="entry name" value="DEXSc_RecD-like"/>
    <property type="match status" value="1"/>
</dbReference>
<comment type="subunit">
    <text evidence="11">Heterotrimer of RecB, RecC and RecD. All subunits contribute to DNA-binding.</text>
</comment>
<protein>
    <recommendedName>
        <fullName evidence="11">RecBCD enzyme subunit RecD</fullName>
        <ecNumber evidence="11">5.6.2.3</ecNumber>
    </recommendedName>
    <alternativeName>
        <fullName evidence="11">DNA 5'-3' helicase subunit RecD</fullName>
    </alternativeName>
    <alternativeName>
        <fullName evidence="11">Exonuclease V subunit RecD</fullName>
        <shortName evidence="11">ExoV subunit RecD</shortName>
    </alternativeName>
    <alternativeName>
        <fullName evidence="11">Helicase/nuclease RecBCD subunit RecD</fullName>
    </alternativeName>
</protein>
<evidence type="ECO:0000313" key="15">
    <source>
        <dbReference type="EMBL" id="SJL82189.1"/>
    </source>
</evidence>
<dbReference type="Proteomes" id="UP000189475">
    <property type="component" value="Unassembled WGS sequence"/>
</dbReference>
<dbReference type="Gene3D" id="3.40.50.300">
    <property type="entry name" value="P-loop containing nucleotide triphosphate hydrolases"/>
    <property type="match status" value="3"/>
</dbReference>
<evidence type="ECO:0000256" key="9">
    <source>
        <dbReference type="ARBA" id="ARBA00023204"/>
    </source>
</evidence>
<dbReference type="InterPro" id="IPR041451">
    <property type="entry name" value="RecD2_SH13"/>
</dbReference>
<evidence type="ECO:0000259" key="14">
    <source>
        <dbReference type="Pfam" id="PF21185"/>
    </source>
</evidence>
<dbReference type="PANTHER" id="PTHR43788">
    <property type="entry name" value="DNA2/NAM7 HELICASE FAMILY MEMBER"/>
    <property type="match status" value="1"/>
</dbReference>
<dbReference type="HAMAP" id="MF_01487">
    <property type="entry name" value="RecD"/>
    <property type="match status" value="1"/>
</dbReference>
<comment type="function">
    <text evidence="11">A helicase/nuclease that prepares dsDNA breaks (DSB) for recombinational DNA repair. Binds to DSBs and unwinds DNA via a highly rapid and processive ATP-dependent bidirectional helicase activity. Unwinds dsDNA until it encounters a Chi (crossover hotspot instigator) sequence from the 3' direction. Cuts ssDNA a few nucleotides 3' to the Chi site. The properties and activities of the enzyme are changed at Chi. The Chi-altered holoenzyme produces a long 3'-ssDNA overhang and facilitates RecA-binding to the ssDNA for homologous DNA recombination and repair. Holoenzyme degrades any linearized DNA that is unable to undergo homologous recombination. In the holoenzyme this subunit has ssDNA-dependent ATPase and 5'-3' helicase activity. When added to pre-assembled RecBC greatly stimulates nuclease activity and augments holoenzyme processivity. Negatively regulates the RecA-loading ability of RecBCD.</text>
</comment>
<dbReference type="GO" id="GO:0003677">
    <property type="term" value="F:DNA binding"/>
    <property type="evidence" value="ECO:0007669"/>
    <property type="project" value="UniProtKB-UniRule"/>
</dbReference>
<evidence type="ECO:0000256" key="1">
    <source>
        <dbReference type="ARBA" id="ARBA00022722"/>
    </source>
</evidence>
<dbReference type="EC" id="5.6.2.3" evidence="11"/>
<dbReference type="InterPro" id="IPR027785">
    <property type="entry name" value="UvrD-like_helicase_C"/>
</dbReference>
<name>A0A1R4AZU9_9VIBR</name>
<feature type="domain" description="ATP-dependent RecD2 DNA helicase SH3" evidence="13">
    <location>
        <begin position="542"/>
        <end position="603"/>
    </location>
</feature>
<dbReference type="RefSeq" id="WP_077311270.1">
    <property type="nucleotide sequence ID" value="NZ_AP024887.1"/>
</dbReference>
<dbReference type="GO" id="GO:0017116">
    <property type="term" value="F:single-stranded DNA helicase activity"/>
    <property type="evidence" value="ECO:0007669"/>
    <property type="project" value="TreeGrafter"/>
</dbReference>
<dbReference type="InterPro" id="IPR027417">
    <property type="entry name" value="P-loop_NTPase"/>
</dbReference>
<keyword evidence="2 11" id="KW-0547">Nucleotide-binding</keyword>
<dbReference type="InterPro" id="IPR050534">
    <property type="entry name" value="Coronavir_polyprotein_1ab"/>
</dbReference>
<accession>A0A1R4AZU9</accession>
<feature type="domain" description="UvrD-like helicase C-terminal" evidence="12">
    <location>
        <begin position="624"/>
        <end position="670"/>
    </location>
</feature>
<keyword evidence="9 11" id="KW-0234">DNA repair</keyword>
<dbReference type="Pfam" id="PF13245">
    <property type="entry name" value="AAA_19"/>
    <property type="match status" value="1"/>
</dbReference>
<dbReference type="PANTHER" id="PTHR43788:SF6">
    <property type="entry name" value="DNA HELICASE B"/>
    <property type="match status" value="1"/>
</dbReference>
<dbReference type="OrthoDB" id="9803432at2"/>
<keyword evidence="16" id="KW-1185">Reference proteome</keyword>
<dbReference type="CDD" id="cd18809">
    <property type="entry name" value="SF1_C_RecD"/>
    <property type="match status" value="1"/>
</dbReference>
<dbReference type="Gene3D" id="1.10.10.1020">
    <property type="entry name" value="RecBCD complex, subunit RecD, N-terminal domain"/>
    <property type="match status" value="1"/>
</dbReference>
<dbReference type="SUPFAM" id="SSF52540">
    <property type="entry name" value="P-loop containing nucleoside triphosphate hydrolases"/>
    <property type="match status" value="2"/>
</dbReference>
<keyword evidence="10 11" id="KW-0413">Isomerase</keyword>
<organism evidence="15 16">
    <name type="scientific">Vibrio palustris</name>
    <dbReference type="NCBI Taxonomy" id="1918946"/>
    <lineage>
        <taxon>Bacteria</taxon>
        <taxon>Pseudomonadati</taxon>
        <taxon>Pseudomonadota</taxon>
        <taxon>Gammaproteobacteria</taxon>
        <taxon>Vibrionales</taxon>
        <taxon>Vibrionaceae</taxon>
        <taxon>Vibrio</taxon>
    </lineage>
</organism>
<dbReference type="Pfam" id="PF18335">
    <property type="entry name" value="SH3_13"/>
    <property type="match status" value="1"/>
</dbReference>
<keyword evidence="6 11" id="KW-0269">Exonuclease</keyword>
<keyword evidence="7 11" id="KW-0067">ATP-binding</keyword>
<feature type="domain" description="RecBCD enzyme subunit RecD N-terminal" evidence="14">
    <location>
        <begin position="14"/>
        <end position="121"/>
    </location>
</feature>
<dbReference type="GO" id="GO:0016887">
    <property type="term" value="F:ATP hydrolysis activity"/>
    <property type="evidence" value="ECO:0007669"/>
    <property type="project" value="RHEA"/>
</dbReference>
<gene>
    <name evidence="11 15" type="primary">recD</name>
    <name evidence="15" type="ORF">VPAL9027_00100</name>
</gene>
<dbReference type="GO" id="GO:0008854">
    <property type="term" value="F:exodeoxyribonuclease V activity"/>
    <property type="evidence" value="ECO:0007669"/>
    <property type="project" value="InterPro"/>
</dbReference>
<evidence type="ECO:0000256" key="10">
    <source>
        <dbReference type="ARBA" id="ARBA00023235"/>
    </source>
</evidence>
<dbReference type="InterPro" id="IPR049550">
    <property type="entry name" value="RecD_N"/>
</dbReference>
<dbReference type="InterPro" id="IPR041851">
    <property type="entry name" value="RecD_N_sf"/>
</dbReference>
<keyword evidence="1 11" id="KW-0540">Nuclease</keyword>
<comment type="catalytic activity">
    <reaction evidence="11">
        <text>ATP + H2O = ADP + phosphate + H(+)</text>
        <dbReference type="Rhea" id="RHEA:13065"/>
        <dbReference type="ChEBI" id="CHEBI:15377"/>
        <dbReference type="ChEBI" id="CHEBI:15378"/>
        <dbReference type="ChEBI" id="CHEBI:30616"/>
        <dbReference type="ChEBI" id="CHEBI:43474"/>
        <dbReference type="ChEBI" id="CHEBI:456216"/>
        <dbReference type="EC" id="5.6.2.3"/>
    </reaction>
</comment>
<evidence type="ECO:0000256" key="11">
    <source>
        <dbReference type="HAMAP-Rule" id="MF_01487"/>
    </source>
</evidence>
<evidence type="ECO:0000256" key="5">
    <source>
        <dbReference type="ARBA" id="ARBA00022806"/>
    </source>
</evidence>
<evidence type="ECO:0000259" key="12">
    <source>
        <dbReference type="Pfam" id="PF13538"/>
    </source>
</evidence>
<dbReference type="NCBIfam" id="TIGR01447">
    <property type="entry name" value="recD"/>
    <property type="match status" value="1"/>
</dbReference>
<keyword evidence="3 11" id="KW-0227">DNA damage</keyword>
<feature type="binding site" evidence="11">
    <location>
        <begin position="248"/>
        <end position="255"/>
    </location>
    <ligand>
        <name>ATP</name>
        <dbReference type="ChEBI" id="CHEBI:30616"/>
    </ligand>
</feature>
<dbReference type="STRING" id="1918946.VPAL9027_00100"/>
<comment type="similarity">
    <text evidence="11">Belongs to the RecD family.</text>
</comment>
<sequence length="701" mass="77638">MRNEVYALLSSLAEQGSIRQLDYQFARFIGQQAPDSSPLLIILVAALSAEVGRGHICLSLWDEHGQLTDIASKLGVFGEQTQAIQSAWLQGDWSTILADSSLVCDSGQESVPLIFDGQRLYLHRYWFYEVTLSARLHTLATPIAFSNKEQSALSERLNLLFARDYPRLFSALSQVNSQIERQKLVMDYLDVESPDSVEWERVEQCLIMAKQADDLVDLEHWVPQSACLNWQKVAAATALTRSFTVVSGGPGTGKTTTVTKLLAALLGQSVDKALTIKLVAPTGKAAARLTESIAKAVQRLPVEPELKALIPTQASTIHRLLGALPNSAEFRHHKKNPLHLDLLIVDEASMVDLPLMVKLVEALPTHARLVLLGDKDQLASVEGGAVLGDICHFLAQGYSHEQGQRLASLTGFKALASTLPGERSPIADCLCMLQKSYRFNASSGIGQLAKAVNSGQGRHIDEVWRRDFADISHYDLTRESYQQMLKLLVNEYRGYLSLVEQTFYDDTQAIAMSNKARAVLEAFNGVRLLCAVREGDFGVTGLNYRIERALAARQLISVHDEMWYHGRPVMVTSNDHSLGLYNGDIGMCLRDEEDDNHRLKVYFELPDGQVKAVLPSRVPPHETAYAMTIHKSQGSEFAHTLMILPPDYSPILTRELIYTGITRAKSYLTLLCDDAVLKRGIKVRTQRASGLVEKLDSSLSS</sequence>
<dbReference type="AlphaFoldDB" id="A0A1R4AZU9"/>
<comment type="miscellaneous">
    <text evidence="11">In the RecBCD complex, RecB has a slow 3'-5' helicase, an exonuclease activity and loads RecA onto ssDNA, RecD has a fast 5'-3' helicase activity, while RecC stimulates the ATPase and processivity of the RecB helicase and contributes to recognition of the Chi site.</text>
</comment>
<dbReference type="EMBL" id="FUFT01000001">
    <property type="protein sequence ID" value="SJL82189.1"/>
    <property type="molecule type" value="Genomic_DNA"/>
</dbReference>
<evidence type="ECO:0000256" key="8">
    <source>
        <dbReference type="ARBA" id="ARBA00023125"/>
    </source>
</evidence>
<evidence type="ECO:0000256" key="3">
    <source>
        <dbReference type="ARBA" id="ARBA00022763"/>
    </source>
</evidence>
<keyword evidence="5 11" id="KW-0347">Helicase</keyword>
<evidence type="ECO:0000256" key="6">
    <source>
        <dbReference type="ARBA" id="ARBA00022839"/>
    </source>
</evidence>
<evidence type="ECO:0000256" key="4">
    <source>
        <dbReference type="ARBA" id="ARBA00022801"/>
    </source>
</evidence>
<dbReference type="GO" id="GO:0000724">
    <property type="term" value="P:double-strand break repair via homologous recombination"/>
    <property type="evidence" value="ECO:0007669"/>
    <property type="project" value="UniProtKB-UniRule"/>
</dbReference>
<dbReference type="InterPro" id="IPR006344">
    <property type="entry name" value="RecD"/>
</dbReference>
<dbReference type="GO" id="GO:0009338">
    <property type="term" value="C:exodeoxyribonuclease V complex"/>
    <property type="evidence" value="ECO:0007669"/>
    <property type="project" value="InterPro"/>
</dbReference>
<dbReference type="Pfam" id="PF21185">
    <property type="entry name" value="RecD_N"/>
    <property type="match status" value="1"/>
</dbReference>
<dbReference type="Pfam" id="PF13538">
    <property type="entry name" value="UvrD_C_2"/>
    <property type="match status" value="1"/>
</dbReference>
<evidence type="ECO:0000259" key="13">
    <source>
        <dbReference type="Pfam" id="PF18335"/>
    </source>
</evidence>
<keyword evidence="8 11" id="KW-0238">DNA-binding</keyword>
<proteinExistence type="inferred from homology"/>
<evidence type="ECO:0000256" key="2">
    <source>
        <dbReference type="ARBA" id="ARBA00022741"/>
    </source>
</evidence>
<evidence type="ECO:0000256" key="7">
    <source>
        <dbReference type="ARBA" id="ARBA00022840"/>
    </source>
</evidence>
<evidence type="ECO:0000313" key="16">
    <source>
        <dbReference type="Proteomes" id="UP000189475"/>
    </source>
</evidence>